<sequence>MANSRWLPWLRWWRYHESVELGAAGVVRCVKRTAVLAWCKADHTGGCGGVGTGAAGDIEQFGGINGGSSSVTKWRRRSVMETDECSGGSSNTTAETVGLRVVDGLMVRGVSRWWLARRRMADGGAVTAGVGGGGCGCGMEWVDAEEREREIRVRVCVGKETMKWQTLIVPGGTCPPPDDFYCISIGVVDSLGMIYEAFGDASKVGLLEFLEWWLGTYPLSCGSG</sequence>
<gene>
    <name evidence="1" type="ORF">DEO72_LG5g1075</name>
</gene>
<organism evidence="1 2">
    <name type="scientific">Vigna unguiculata</name>
    <name type="common">Cowpea</name>
    <dbReference type="NCBI Taxonomy" id="3917"/>
    <lineage>
        <taxon>Eukaryota</taxon>
        <taxon>Viridiplantae</taxon>
        <taxon>Streptophyta</taxon>
        <taxon>Embryophyta</taxon>
        <taxon>Tracheophyta</taxon>
        <taxon>Spermatophyta</taxon>
        <taxon>Magnoliopsida</taxon>
        <taxon>eudicotyledons</taxon>
        <taxon>Gunneridae</taxon>
        <taxon>Pentapetalae</taxon>
        <taxon>rosids</taxon>
        <taxon>fabids</taxon>
        <taxon>Fabales</taxon>
        <taxon>Fabaceae</taxon>
        <taxon>Papilionoideae</taxon>
        <taxon>50 kb inversion clade</taxon>
        <taxon>NPAAA clade</taxon>
        <taxon>indigoferoid/millettioid clade</taxon>
        <taxon>Phaseoleae</taxon>
        <taxon>Vigna</taxon>
    </lineage>
</organism>
<dbReference type="AlphaFoldDB" id="A0A4D6LWF5"/>
<proteinExistence type="predicted"/>
<name>A0A4D6LWF5_VIGUN</name>
<evidence type="ECO:0000313" key="2">
    <source>
        <dbReference type="Proteomes" id="UP000501690"/>
    </source>
</evidence>
<dbReference type="EMBL" id="CP039349">
    <property type="protein sequence ID" value="QCD93005.1"/>
    <property type="molecule type" value="Genomic_DNA"/>
</dbReference>
<evidence type="ECO:0000313" key="1">
    <source>
        <dbReference type="EMBL" id="QCD93005.1"/>
    </source>
</evidence>
<accession>A0A4D6LWF5</accession>
<protein>
    <submittedName>
        <fullName evidence="1">Uncharacterized protein</fullName>
    </submittedName>
</protein>
<reference evidence="1 2" key="1">
    <citation type="submission" date="2019-04" db="EMBL/GenBank/DDBJ databases">
        <title>An improved genome assembly and genetic linkage map for asparagus bean, Vigna unguiculata ssp. sesquipedialis.</title>
        <authorList>
            <person name="Xia Q."/>
            <person name="Zhang R."/>
            <person name="Dong Y."/>
        </authorList>
    </citation>
    <scope>NUCLEOTIDE SEQUENCE [LARGE SCALE GENOMIC DNA]</scope>
    <source>
        <tissue evidence="1">Leaf</tissue>
    </source>
</reference>
<dbReference type="Proteomes" id="UP000501690">
    <property type="component" value="Linkage Group LG5"/>
</dbReference>
<keyword evidence="2" id="KW-1185">Reference proteome</keyword>